<evidence type="ECO:0000313" key="3">
    <source>
        <dbReference type="Proteomes" id="UP000676325"/>
    </source>
</evidence>
<reference evidence="2" key="1">
    <citation type="submission" date="2021-04" db="EMBL/GenBank/DDBJ databases">
        <title>Genome based classification of Actinospica acidithermotolerans sp. nov., an actinobacterium isolated from an Indonesian hot spring.</title>
        <authorList>
            <person name="Kusuma A.B."/>
            <person name="Putra K.E."/>
            <person name="Nafisah S."/>
            <person name="Loh J."/>
            <person name="Nouioui I."/>
            <person name="Goodfellow M."/>
        </authorList>
    </citation>
    <scope>NUCLEOTIDE SEQUENCE</scope>
    <source>
        <strain evidence="2">MGRD01-02</strain>
    </source>
</reference>
<feature type="non-terminal residue" evidence="2">
    <location>
        <position position="127"/>
    </location>
</feature>
<feature type="transmembrane region" description="Helical" evidence="1">
    <location>
        <begin position="50"/>
        <end position="71"/>
    </location>
</feature>
<keyword evidence="1" id="KW-0812">Transmembrane</keyword>
<accession>A0A941IK99</accession>
<protein>
    <submittedName>
        <fullName evidence="2">Uncharacterized protein</fullName>
    </submittedName>
</protein>
<organism evidence="2 3">
    <name type="scientific">Actinospica acidithermotolerans</name>
    <dbReference type="NCBI Taxonomy" id="2828514"/>
    <lineage>
        <taxon>Bacteria</taxon>
        <taxon>Bacillati</taxon>
        <taxon>Actinomycetota</taxon>
        <taxon>Actinomycetes</taxon>
        <taxon>Catenulisporales</taxon>
        <taxon>Actinospicaceae</taxon>
        <taxon>Actinospica</taxon>
    </lineage>
</organism>
<feature type="transmembrane region" description="Helical" evidence="1">
    <location>
        <begin position="6"/>
        <end position="29"/>
    </location>
</feature>
<feature type="non-terminal residue" evidence="2">
    <location>
        <position position="1"/>
    </location>
</feature>
<evidence type="ECO:0000256" key="1">
    <source>
        <dbReference type="SAM" id="Phobius"/>
    </source>
</evidence>
<proteinExistence type="predicted"/>
<sequence>AQAAYFSLTWVIAYMLYLVSSNMGSSLVVESATNPAQLTRNCRRVLTHTGILLTTAVLALTAAAPEILRVFGPEYARQGTALLRLLLISALPNLVVATAVSVCRARRRIRTAVAILAVLCCGALGLT</sequence>
<keyword evidence="3" id="KW-1185">Reference proteome</keyword>
<keyword evidence="1" id="KW-0472">Membrane</keyword>
<feature type="transmembrane region" description="Helical" evidence="1">
    <location>
        <begin position="109"/>
        <end position="126"/>
    </location>
</feature>
<comment type="caution">
    <text evidence="2">The sequence shown here is derived from an EMBL/GenBank/DDBJ whole genome shotgun (WGS) entry which is preliminary data.</text>
</comment>
<keyword evidence="1" id="KW-1133">Transmembrane helix</keyword>
<name>A0A941IK99_9ACTN</name>
<dbReference type="AlphaFoldDB" id="A0A941IK99"/>
<gene>
    <name evidence="2" type="ORF">KDK95_35350</name>
</gene>
<dbReference type="EMBL" id="JAGSOH010000415">
    <property type="protein sequence ID" value="MBR7831615.1"/>
    <property type="molecule type" value="Genomic_DNA"/>
</dbReference>
<feature type="transmembrane region" description="Helical" evidence="1">
    <location>
        <begin position="83"/>
        <end position="102"/>
    </location>
</feature>
<evidence type="ECO:0000313" key="2">
    <source>
        <dbReference type="EMBL" id="MBR7831615.1"/>
    </source>
</evidence>
<dbReference type="Proteomes" id="UP000676325">
    <property type="component" value="Unassembled WGS sequence"/>
</dbReference>